<keyword evidence="3" id="KW-1185">Reference proteome</keyword>
<evidence type="ECO:0000313" key="3">
    <source>
        <dbReference type="Proteomes" id="UP000515908"/>
    </source>
</evidence>
<reference evidence="2 3" key="1">
    <citation type="submission" date="2020-08" db="EMBL/GenBank/DDBJ databases">
        <authorList>
            <person name="Newling K."/>
            <person name="Davey J."/>
            <person name="Forrester S."/>
        </authorList>
    </citation>
    <scope>NUCLEOTIDE SEQUENCE [LARGE SCALE GENOMIC DNA]</scope>
    <source>
        <strain evidence="3">Crithidia deanei Carvalho (ATCC PRA-265)</strain>
    </source>
</reference>
<evidence type="ECO:0000313" key="2">
    <source>
        <dbReference type="EMBL" id="CAD2212919.1"/>
    </source>
</evidence>
<protein>
    <submittedName>
        <fullName evidence="2">Uncharacterized protein</fullName>
    </submittedName>
</protein>
<dbReference type="VEuPathDB" id="TriTrypDB:ADEAN_000035500"/>
<proteinExistence type="predicted"/>
<dbReference type="EMBL" id="LR877145">
    <property type="protein sequence ID" value="CAD2212919.1"/>
    <property type="molecule type" value="Genomic_DNA"/>
</dbReference>
<gene>
    <name evidence="2" type="ORF">ADEAN_000035500</name>
</gene>
<evidence type="ECO:0000256" key="1">
    <source>
        <dbReference type="SAM" id="MobiDB-lite"/>
    </source>
</evidence>
<dbReference type="AlphaFoldDB" id="A0A7G2BZF0"/>
<accession>A0A7G2BZF0</accession>
<feature type="compositionally biased region" description="Basic and acidic residues" evidence="1">
    <location>
        <begin position="48"/>
        <end position="57"/>
    </location>
</feature>
<feature type="region of interest" description="Disordered" evidence="1">
    <location>
        <begin position="131"/>
        <end position="153"/>
    </location>
</feature>
<feature type="region of interest" description="Disordered" evidence="1">
    <location>
        <begin position="173"/>
        <end position="209"/>
    </location>
</feature>
<feature type="compositionally biased region" description="Basic and acidic residues" evidence="1">
    <location>
        <begin position="180"/>
        <end position="203"/>
    </location>
</feature>
<name>A0A7G2BZF0_9TRYP</name>
<sequence>MAQARPPQPEKETTDSDLPPLYAYEEEPSDAAPSDNNNNHNVIVPFDAHLDATNRKEEEEEAEKQADTLFLTSLIARVENFENSLLEMLEHYKSDARGNVELLKRQLYGKLSDMGENQRAELLEMKVKLNKQLAPQDGDESSLQDGRMSEAEKEEAALRKELFQLVQSGMQQVRQLMQPEEDRKEDKEKESIFGFDKKEKELNDAESNQLFLQEAKKRLESLGW</sequence>
<dbReference type="Proteomes" id="UP000515908">
    <property type="component" value="Chromosome 01"/>
</dbReference>
<feature type="region of interest" description="Disordered" evidence="1">
    <location>
        <begin position="1"/>
        <end position="65"/>
    </location>
</feature>
<organism evidence="2 3">
    <name type="scientific">Angomonas deanei</name>
    <dbReference type="NCBI Taxonomy" id="59799"/>
    <lineage>
        <taxon>Eukaryota</taxon>
        <taxon>Discoba</taxon>
        <taxon>Euglenozoa</taxon>
        <taxon>Kinetoplastea</taxon>
        <taxon>Metakinetoplastina</taxon>
        <taxon>Trypanosomatida</taxon>
        <taxon>Trypanosomatidae</taxon>
        <taxon>Strigomonadinae</taxon>
        <taxon>Angomonas</taxon>
    </lineage>
</organism>